<dbReference type="PANTHER" id="PTHR24221:SF654">
    <property type="entry name" value="ATP-BINDING CASSETTE SUB-FAMILY B MEMBER 6"/>
    <property type="match status" value="1"/>
</dbReference>
<dbReference type="InterPro" id="IPR039421">
    <property type="entry name" value="Type_1_exporter"/>
</dbReference>
<evidence type="ECO:0000256" key="3">
    <source>
        <dbReference type="ARBA" id="ARBA00022741"/>
    </source>
</evidence>
<dbReference type="PROSITE" id="PS00211">
    <property type="entry name" value="ABC_TRANSPORTER_1"/>
    <property type="match status" value="1"/>
</dbReference>
<dbReference type="InterPro" id="IPR027417">
    <property type="entry name" value="P-loop_NTPase"/>
</dbReference>
<accession>A0A2H0BXQ0</accession>
<keyword evidence="4 8" id="KW-0067">ATP-binding</keyword>
<dbReference type="SMART" id="SM00382">
    <property type="entry name" value="AAA"/>
    <property type="match status" value="1"/>
</dbReference>
<keyword evidence="6" id="KW-0472">Membrane</keyword>
<evidence type="ECO:0000256" key="4">
    <source>
        <dbReference type="ARBA" id="ARBA00022840"/>
    </source>
</evidence>
<evidence type="ECO:0000259" key="7">
    <source>
        <dbReference type="PROSITE" id="PS50893"/>
    </source>
</evidence>
<dbReference type="Pfam" id="PF00005">
    <property type="entry name" value="ABC_tran"/>
    <property type="match status" value="1"/>
</dbReference>
<dbReference type="GO" id="GO:0005886">
    <property type="term" value="C:plasma membrane"/>
    <property type="evidence" value="ECO:0007669"/>
    <property type="project" value="UniProtKB-SubCell"/>
</dbReference>
<sequence length="304" mass="33711">LGQIQQASSGSADFFKVLETRTSITDRLEAAQINIFKPIIPTKPIIEFENIYFEYEKGKHVLKNINFCVYGKEKLALVGESGQGKSTIVNLLLRYYEPQKGRILINNQDISSVTQVSLHENIAVVFQESLLFSGTIVENIRYGRKDSGMKDIISAAKAANAHDFIMELPDKYDSLVGERGVKLSGGQKQRIAIARAIIKDAPISILDEATSSLDSKSEVLVQKGLDRLLNNRTSIIIAHRLSTIANADHILVVSQGTVNQYGTSKELLNDKNGLYAQLVALQHQLIKTPSEEKKTKLQKFDLVA</sequence>
<name>A0A2H0BXQ0_9BACT</name>
<feature type="domain" description="ABC transporter" evidence="7">
    <location>
        <begin position="46"/>
        <end position="280"/>
    </location>
</feature>
<feature type="non-terminal residue" evidence="8">
    <location>
        <position position="1"/>
    </location>
</feature>
<keyword evidence="2" id="KW-0812">Transmembrane</keyword>
<evidence type="ECO:0000256" key="6">
    <source>
        <dbReference type="ARBA" id="ARBA00023136"/>
    </source>
</evidence>
<organism evidence="8 9">
    <name type="scientific">Candidatus Roizmanbacteria bacterium CG22_combo_CG10-13_8_21_14_all_35_9</name>
    <dbReference type="NCBI Taxonomy" id="1974861"/>
    <lineage>
        <taxon>Bacteria</taxon>
        <taxon>Candidatus Roizmaniibacteriota</taxon>
    </lineage>
</organism>
<evidence type="ECO:0000256" key="2">
    <source>
        <dbReference type="ARBA" id="ARBA00022692"/>
    </source>
</evidence>
<dbReference type="GO" id="GO:0016887">
    <property type="term" value="F:ATP hydrolysis activity"/>
    <property type="evidence" value="ECO:0007669"/>
    <property type="project" value="InterPro"/>
</dbReference>
<dbReference type="InterPro" id="IPR017871">
    <property type="entry name" value="ABC_transporter-like_CS"/>
</dbReference>
<keyword evidence="3" id="KW-0547">Nucleotide-binding</keyword>
<comment type="caution">
    <text evidence="8">The sequence shown here is derived from an EMBL/GenBank/DDBJ whole genome shotgun (WGS) entry which is preliminary data.</text>
</comment>
<dbReference type="PANTHER" id="PTHR24221">
    <property type="entry name" value="ATP-BINDING CASSETTE SUB-FAMILY B"/>
    <property type="match status" value="1"/>
</dbReference>
<dbReference type="GO" id="GO:0042626">
    <property type="term" value="F:ATPase-coupled transmembrane transporter activity"/>
    <property type="evidence" value="ECO:0007669"/>
    <property type="project" value="TreeGrafter"/>
</dbReference>
<reference evidence="8 9" key="1">
    <citation type="submission" date="2017-09" db="EMBL/GenBank/DDBJ databases">
        <title>Depth-based differentiation of microbial function through sediment-hosted aquifers and enrichment of novel symbionts in the deep terrestrial subsurface.</title>
        <authorList>
            <person name="Probst A.J."/>
            <person name="Ladd B."/>
            <person name="Jarett J.K."/>
            <person name="Geller-Mcgrath D.E."/>
            <person name="Sieber C.M."/>
            <person name="Emerson J.B."/>
            <person name="Anantharaman K."/>
            <person name="Thomas B.C."/>
            <person name="Malmstrom R."/>
            <person name="Stieglmeier M."/>
            <person name="Klingl A."/>
            <person name="Woyke T."/>
            <person name="Ryan C.M."/>
            <person name="Banfield J.F."/>
        </authorList>
    </citation>
    <scope>NUCLEOTIDE SEQUENCE [LARGE SCALE GENOMIC DNA]</scope>
    <source>
        <strain evidence="8">CG22_combo_CG10-13_8_21_14_all_35_9</strain>
    </source>
</reference>
<dbReference type="AlphaFoldDB" id="A0A2H0BXQ0"/>
<dbReference type="InterPro" id="IPR036640">
    <property type="entry name" value="ABC1_TM_sf"/>
</dbReference>
<evidence type="ECO:0000256" key="1">
    <source>
        <dbReference type="ARBA" id="ARBA00004651"/>
    </source>
</evidence>
<dbReference type="Gene3D" id="1.20.1560.10">
    <property type="entry name" value="ABC transporter type 1, transmembrane domain"/>
    <property type="match status" value="1"/>
</dbReference>
<dbReference type="InterPro" id="IPR003439">
    <property type="entry name" value="ABC_transporter-like_ATP-bd"/>
</dbReference>
<dbReference type="SUPFAM" id="SSF52540">
    <property type="entry name" value="P-loop containing nucleoside triphosphate hydrolases"/>
    <property type="match status" value="1"/>
</dbReference>
<evidence type="ECO:0000313" key="9">
    <source>
        <dbReference type="Proteomes" id="UP000231021"/>
    </source>
</evidence>
<dbReference type="PROSITE" id="PS50893">
    <property type="entry name" value="ABC_TRANSPORTER_2"/>
    <property type="match status" value="1"/>
</dbReference>
<dbReference type="Gene3D" id="3.40.50.300">
    <property type="entry name" value="P-loop containing nucleotide triphosphate hydrolases"/>
    <property type="match status" value="1"/>
</dbReference>
<evidence type="ECO:0000313" key="8">
    <source>
        <dbReference type="EMBL" id="PIP62476.1"/>
    </source>
</evidence>
<keyword evidence="5" id="KW-1133">Transmembrane helix</keyword>
<dbReference type="GO" id="GO:0005524">
    <property type="term" value="F:ATP binding"/>
    <property type="evidence" value="ECO:0007669"/>
    <property type="project" value="UniProtKB-KW"/>
</dbReference>
<proteinExistence type="predicted"/>
<dbReference type="FunFam" id="3.40.50.300:FF:000218">
    <property type="entry name" value="Multidrug ABC transporter ATP-binding protein"/>
    <property type="match status" value="1"/>
</dbReference>
<evidence type="ECO:0000256" key="5">
    <source>
        <dbReference type="ARBA" id="ARBA00022989"/>
    </source>
</evidence>
<dbReference type="Proteomes" id="UP000231021">
    <property type="component" value="Unassembled WGS sequence"/>
</dbReference>
<dbReference type="InterPro" id="IPR003593">
    <property type="entry name" value="AAA+_ATPase"/>
</dbReference>
<gene>
    <name evidence="8" type="ORF">COW98_03850</name>
</gene>
<comment type="subcellular location">
    <subcellularLocation>
        <location evidence="1">Cell membrane</location>
        <topology evidence="1">Multi-pass membrane protein</topology>
    </subcellularLocation>
</comment>
<dbReference type="EMBL" id="PCTB01000077">
    <property type="protein sequence ID" value="PIP62476.1"/>
    <property type="molecule type" value="Genomic_DNA"/>
</dbReference>
<protein>
    <submittedName>
        <fullName evidence="8">Iron ABC transporter ATP-binding protein</fullName>
    </submittedName>
</protein>